<dbReference type="Pfam" id="PF04965">
    <property type="entry name" value="GPW_gp25"/>
    <property type="match status" value="1"/>
</dbReference>
<dbReference type="SUPFAM" id="SSF160719">
    <property type="entry name" value="gpW/gp25-like"/>
    <property type="match status" value="1"/>
</dbReference>
<dbReference type="Gene3D" id="3.10.450.40">
    <property type="match status" value="1"/>
</dbReference>
<gene>
    <name evidence="2" type="primary">tssE</name>
    <name evidence="2" type="ORF">NX773_10660</name>
</gene>
<evidence type="ECO:0000313" key="2">
    <source>
        <dbReference type="EMBL" id="MCS0608624.1"/>
    </source>
</evidence>
<dbReference type="Proteomes" id="UP001205861">
    <property type="component" value="Unassembled WGS sequence"/>
</dbReference>
<name>A0ABT2BJE7_9BURK</name>
<dbReference type="RefSeq" id="WP_258856306.1">
    <property type="nucleotide sequence ID" value="NZ_JANUGV010000002.1"/>
</dbReference>
<proteinExistence type="predicted"/>
<sequence>MISSVVLFAAQIPKSMASRGHLTIDVAQINPLFRSCLQLLRARKIADQQAIDNRRGRSQGGCMHGFSPGLFDRLDDDDERPPSSRTAAQARALEVCRRSITRDLEALLNTRSALMPSDLASYPAVAGSIVNYGLIDFAGMCMTSDTDQQQICTAVRVAIERHEPRLQRVAVTLCQKRGAINRVDFLITAQLKSAPQAGAMSFNAVFRPSLQQYSVEGTN</sequence>
<dbReference type="EMBL" id="JANUGV010000002">
    <property type="protein sequence ID" value="MCS0608624.1"/>
    <property type="molecule type" value="Genomic_DNA"/>
</dbReference>
<organism evidence="2 3">
    <name type="scientific">Massilia solisilvae</name>
    <dbReference type="NCBI Taxonomy" id="1811225"/>
    <lineage>
        <taxon>Bacteria</taxon>
        <taxon>Pseudomonadati</taxon>
        <taxon>Pseudomonadota</taxon>
        <taxon>Betaproteobacteria</taxon>
        <taxon>Burkholderiales</taxon>
        <taxon>Oxalobacteraceae</taxon>
        <taxon>Telluria group</taxon>
        <taxon>Massilia</taxon>
    </lineage>
</organism>
<feature type="domain" description="IraD/Gp25-like" evidence="1">
    <location>
        <begin position="97"/>
        <end position="195"/>
    </location>
</feature>
<dbReference type="InterPro" id="IPR007048">
    <property type="entry name" value="IraD/Gp25-like"/>
</dbReference>
<dbReference type="NCBIfam" id="TIGR03357">
    <property type="entry name" value="VI_zyme"/>
    <property type="match status" value="1"/>
</dbReference>
<reference evidence="2 3" key="1">
    <citation type="submission" date="2022-08" db="EMBL/GenBank/DDBJ databases">
        <title>Reclassification of Massilia species as members of the genera Telluria, Duganella, Pseudoduganella, Mokoshia gen. nov. and Zemynaea gen. nov. using orthogonal and non-orthogonal genome-based approaches.</title>
        <authorList>
            <person name="Bowman J.P."/>
        </authorList>
    </citation>
    <scope>NUCLEOTIDE SEQUENCE [LARGE SCALE GENOMIC DNA]</scope>
    <source>
        <strain evidence="2 3">JCM 31607</strain>
    </source>
</reference>
<dbReference type="InterPro" id="IPR053176">
    <property type="entry name" value="T6SS_TssE1-like"/>
</dbReference>
<dbReference type="InterPro" id="IPR017737">
    <property type="entry name" value="TssE1-like"/>
</dbReference>
<protein>
    <submittedName>
        <fullName evidence="2">Type VI secretion system baseplate subunit TssE</fullName>
    </submittedName>
</protein>
<evidence type="ECO:0000313" key="3">
    <source>
        <dbReference type="Proteomes" id="UP001205861"/>
    </source>
</evidence>
<dbReference type="PANTHER" id="PTHR38595:SF2">
    <property type="entry name" value="TYPE VI SECRETION SYSTEM BASEPLATE SUBUNIT TSSE"/>
    <property type="match status" value="1"/>
</dbReference>
<dbReference type="PANTHER" id="PTHR38595">
    <property type="entry name" value="CYTOPLASMIC PROTEIN-RELATED"/>
    <property type="match status" value="1"/>
</dbReference>
<keyword evidence="3" id="KW-1185">Reference proteome</keyword>
<accession>A0ABT2BJE7</accession>
<comment type="caution">
    <text evidence="2">The sequence shown here is derived from an EMBL/GenBank/DDBJ whole genome shotgun (WGS) entry which is preliminary data.</text>
</comment>
<evidence type="ECO:0000259" key="1">
    <source>
        <dbReference type="Pfam" id="PF04965"/>
    </source>
</evidence>